<dbReference type="NCBIfam" id="TIGR01945">
    <property type="entry name" value="rnfC"/>
    <property type="match status" value="1"/>
</dbReference>
<dbReference type="InterPro" id="IPR037225">
    <property type="entry name" value="Nuo51_FMN-bd_sf"/>
</dbReference>
<dbReference type="NCBIfam" id="NF003454">
    <property type="entry name" value="PRK05035.1"/>
    <property type="match status" value="1"/>
</dbReference>
<dbReference type="EMBL" id="FOIL01000005">
    <property type="protein sequence ID" value="SET11961.1"/>
    <property type="molecule type" value="Genomic_DNA"/>
</dbReference>
<dbReference type="SUPFAM" id="SSF46548">
    <property type="entry name" value="alpha-helical ferredoxin"/>
    <property type="match status" value="1"/>
</dbReference>
<dbReference type="InterPro" id="IPR011538">
    <property type="entry name" value="Nuo51_FMN-bd"/>
</dbReference>
<dbReference type="GO" id="GO:0009055">
    <property type="term" value="F:electron transfer activity"/>
    <property type="evidence" value="ECO:0007669"/>
    <property type="project" value="InterPro"/>
</dbReference>
<dbReference type="InterPro" id="IPR017896">
    <property type="entry name" value="4Fe4S_Fe-S-bd"/>
</dbReference>
<keyword evidence="1 8" id="KW-0813">Transport</keyword>
<accession>A0A1I0BXY5</accession>
<dbReference type="GO" id="GO:0005886">
    <property type="term" value="C:plasma membrane"/>
    <property type="evidence" value="ECO:0007669"/>
    <property type="project" value="UniProtKB-SubCell"/>
</dbReference>
<evidence type="ECO:0000256" key="4">
    <source>
        <dbReference type="ARBA" id="ARBA00022737"/>
    </source>
</evidence>
<evidence type="ECO:0000256" key="3">
    <source>
        <dbReference type="ARBA" id="ARBA00022723"/>
    </source>
</evidence>
<dbReference type="Gene3D" id="3.30.70.20">
    <property type="match status" value="1"/>
</dbReference>
<protein>
    <recommendedName>
        <fullName evidence="8">Ion-translocating oxidoreductase complex subunit C</fullName>
        <ecNumber evidence="8">7.-.-.-</ecNumber>
    </recommendedName>
    <alternativeName>
        <fullName evidence="8">Rnf electron transport complex subunit C</fullName>
    </alternativeName>
</protein>
<keyword evidence="5 8" id="KW-0249">Electron transport</keyword>
<dbReference type="Pfam" id="PF13375">
    <property type="entry name" value="RnfC_N"/>
    <property type="match status" value="1"/>
</dbReference>
<evidence type="ECO:0000256" key="6">
    <source>
        <dbReference type="ARBA" id="ARBA00023004"/>
    </source>
</evidence>
<feature type="binding site" evidence="8">
    <location>
        <position position="408"/>
    </location>
    <ligand>
        <name>[4Fe-4S] cluster</name>
        <dbReference type="ChEBI" id="CHEBI:49883"/>
        <label>2</label>
    </ligand>
</feature>
<keyword evidence="8" id="KW-1003">Cell membrane</keyword>
<keyword evidence="2 8" id="KW-0004">4Fe-4S</keyword>
<dbReference type="Pfam" id="PF01512">
    <property type="entry name" value="Complex1_51K"/>
    <property type="match status" value="1"/>
</dbReference>
<feature type="binding site" evidence="8">
    <location>
        <position position="375"/>
    </location>
    <ligand>
        <name>[4Fe-4S] cluster</name>
        <dbReference type="ChEBI" id="CHEBI:49883"/>
        <label>1</label>
    </ligand>
</feature>
<keyword evidence="11" id="KW-1185">Reference proteome</keyword>
<dbReference type="STRING" id="1526.SAMN02910262_00815"/>
<feature type="binding site" evidence="8">
    <location>
        <position position="369"/>
    </location>
    <ligand>
        <name>[4Fe-4S] cluster</name>
        <dbReference type="ChEBI" id="CHEBI:49883"/>
        <label>1</label>
    </ligand>
</feature>
<comment type="similarity">
    <text evidence="8">Belongs to the 4Fe4S bacterial-type ferredoxin family. RnfC subfamily.</text>
</comment>
<dbReference type="Pfam" id="PF12838">
    <property type="entry name" value="Fer4_7"/>
    <property type="match status" value="1"/>
</dbReference>
<dbReference type="Proteomes" id="UP000199820">
    <property type="component" value="Unassembled WGS sequence"/>
</dbReference>
<dbReference type="GO" id="GO:0022900">
    <property type="term" value="P:electron transport chain"/>
    <property type="evidence" value="ECO:0007669"/>
    <property type="project" value="UniProtKB-UniRule"/>
</dbReference>
<evidence type="ECO:0000256" key="8">
    <source>
        <dbReference type="HAMAP-Rule" id="MF_00461"/>
    </source>
</evidence>
<evidence type="ECO:0000313" key="11">
    <source>
        <dbReference type="Proteomes" id="UP000199820"/>
    </source>
</evidence>
<proteinExistence type="inferred from homology"/>
<feature type="binding site" evidence="8">
    <location>
        <position position="411"/>
    </location>
    <ligand>
        <name>[4Fe-4S] cluster</name>
        <dbReference type="ChEBI" id="CHEBI:49883"/>
        <label>2</label>
    </ligand>
</feature>
<feature type="binding site" evidence="8">
    <location>
        <position position="379"/>
    </location>
    <ligand>
        <name>[4Fe-4S] cluster</name>
        <dbReference type="ChEBI" id="CHEBI:49883"/>
        <label>2</label>
    </ligand>
</feature>
<feature type="binding site" evidence="8">
    <location>
        <position position="414"/>
    </location>
    <ligand>
        <name>[4Fe-4S] cluster</name>
        <dbReference type="ChEBI" id="CHEBI:49883"/>
        <label>2</label>
    </ligand>
</feature>
<reference evidence="11" key="1">
    <citation type="submission" date="2016-10" db="EMBL/GenBank/DDBJ databases">
        <authorList>
            <person name="Varghese N."/>
            <person name="Submissions S."/>
        </authorList>
    </citation>
    <scope>NUCLEOTIDE SEQUENCE [LARGE SCALE GENOMIC DNA]</scope>
    <source>
        <strain evidence="11">KH1P1</strain>
    </source>
</reference>
<feature type="binding site" evidence="8">
    <location>
        <position position="372"/>
    </location>
    <ligand>
        <name>[4Fe-4S] cluster</name>
        <dbReference type="ChEBI" id="CHEBI:49883"/>
        <label>1</label>
    </ligand>
</feature>
<sequence length="452" mass="48636">MGLATFIGGVHPFEGKELSQDRPIQVLEPQKGEEMVFPLSQHIGAPAKPLVQVGDRVLKGQIIAEPGGFISANVLSSVSGTVKKIEPRLVANGAKVNSIIVENDGEEEAIEHFGEDRDYTKLSKEEIVQIVKDAGITGLGGAGFPTHVKLAPKDPSKIDYVIVNGAECEPYLTSDYRLMMEQPEKIVGGVKVMLSLFENAKGVIGIENNKPEAIKKLKEMVKDEPRIEVCELLTKYPQGGERTLIKAVTGREISSAKLPADAGCIVDNTDTVVSIYNAVCKTTPLIRKIITVTGDAVTTPQNFEVRLGTNYQRLVEAAGGFKTQPEKMLSGGPMMGQALFTIDFPVAKTSSALTTFTKDEVAANAPSACIRCGRCVEVCPEHLVPVMMMKASERQNLDDFTALYGMECVECGSCAFICPAHRPLTQAFKQMRKAVGAARAAARAKAAAEAKN</sequence>
<keyword evidence="8" id="KW-0472">Membrane</keyword>
<dbReference type="PANTHER" id="PTHR43034">
    <property type="entry name" value="ION-TRANSLOCATING OXIDOREDUCTASE COMPLEX SUBUNIT C"/>
    <property type="match status" value="1"/>
</dbReference>
<dbReference type="eggNOG" id="COG4656">
    <property type="taxonomic scope" value="Bacteria"/>
</dbReference>
<comment type="function">
    <text evidence="8">Part of a membrane-bound complex that couples electron transfer with translocation of ions across the membrane.</text>
</comment>
<comment type="subunit">
    <text evidence="8">The complex is composed of six subunits: RnfA, RnfB, RnfC, RnfD, RnfE and RnfG.</text>
</comment>
<dbReference type="PROSITE" id="PS51379">
    <property type="entry name" value="4FE4S_FER_2"/>
    <property type="match status" value="1"/>
</dbReference>
<organism evidence="10 11">
    <name type="scientific">[Clostridium] aminophilum</name>
    <dbReference type="NCBI Taxonomy" id="1526"/>
    <lineage>
        <taxon>Bacteria</taxon>
        <taxon>Bacillati</taxon>
        <taxon>Bacillota</taxon>
        <taxon>Clostridia</taxon>
        <taxon>Lachnospirales</taxon>
        <taxon>Lachnospiraceae</taxon>
    </lineage>
</organism>
<dbReference type="SUPFAM" id="SSF142019">
    <property type="entry name" value="Nqo1 FMN-binding domain-like"/>
    <property type="match status" value="1"/>
</dbReference>
<dbReference type="HAMAP" id="MF_00461">
    <property type="entry name" value="RsxC_RnfC"/>
    <property type="match status" value="1"/>
</dbReference>
<dbReference type="InterPro" id="IPR026902">
    <property type="entry name" value="RnfC_N"/>
</dbReference>
<dbReference type="Pfam" id="PF10531">
    <property type="entry name" value="SLBB"/>
    <property type="match status" value="1"/>
</dbReference>
<keyword evidence="3 8" id="KW-0479">Metal-binding</keyword>
<dbReference type="OrthoDB" id="9767754at2"/>
<dbReference type="EC" id="7.-.-.-" evidence="8"/>
<evidence type="ECO:0000256" key="2">
    <source>
        <dbReference type="ARBA" id="ARBA00022485"/>
    </source>
</evidence>
<comment type="cofactor">
    <cofactor evidence="8">
        <name>[4Fe-4S] cluster</name>
        <dbReference type="ChEBI" id="CHEBI:49883"/>
    </cofactor>
    <text evidence="8">Binds 2 [4Fe-4S] clusters per subunit.</text>
</comment>
<gene>
    <name evidence="8" type="primary">rnfC</name>
    <name evidence="10" type="ORF">SAMN04487771_100579</name>
</gene>
<dbReference type="InterPro" id="IPR010208">
    <property type="entry name" value="Ion_transpt_RnfC/RsxC"/>
</dbReference>
<keyword evidence="7 8" id="KW-0411">Iron-sulfur</keyword>
<keyword evidence="6 8" id="KW-0408">Iron</keyword>
<evidence type="ECO:0000313" key="10">
    <source>
        <dbReference type="EMBL" id="SET11961.1"/>
    </source>
</evidence>
<dbReference type="RefSeq" id="WP_074648664.1">
    <property type="nucleotide sequence ID" value="NZ_FOIL01000005.1"/>
</dbReference>
<evidence type="ECO:0000256" key="7">
    <source>
        <dbReference type="ARBA" id="ARBA00023014"/>
    </source>
</evidence>
<dbReference type="Gene3D" id="3.40.50.11540">
    <property type="entry name" value="NADH-ubiquinone oxidoreductase 51kDa subunit"/>
    <property type="match status" value="1"/>
</dbReference>
<dbReference type="InterPro" id="IPR019554">
    <property type="entry name" value="Soluble_ligand-bd"/>
</dbReference>
<feature type="binding site" evidence="8">
    <location>
        <position position="418"/>
    </location>
    <ligand>
        <name>[4Fe-4S] cluster</name>
        <dbReference type="ChEBI" id="CHEBI:49883"/>
        <label>1</label>
    </ligand>
</feature>
<dbReference type="GO" id="GO:0046872">
    <property type="term" value="F:metal ion binding"/>
    <property type="evidence" value="ECO:0007669"/>
    <property type="project" value="UniProtKB-KW"/>
</dbReference>
<keyword evidence="4 8" id="KW-0677">Repeat</keyword>
<dbReference type="PROSITE" id="PS00198">
    <property type="entry name" value="4FE4S_FER_1"/>
    <property type="match status" value="1"/>
</dbReference>
<comment type="subcellular location">
    <subcellularLocation>
        <location evidence="8">Cell membrane</location>
        <topology evidence="8">Peripheral membrane protein</topology>
    </subcellularLocation>
</comment>
<feature type="domain" description="4Fe-4S ferredoxin-type" evidence="9">
    <location>
        <begin position="359"/>
        <end position="389"/>
    </location>
</feature>
<dbReference type="AlphaFoldDB" id="A0A1I0BXY5"/>
<evidence type="ECO:0000256" key="1">
    <source>
        <dbReference type="ARBA" id="ARBA00022448"/>
    </source>
</evidence>
<name>A0A1I0BXY5_9FIRM</name>
<keyword evidence="8" id="KW-1278">Translocase</keyword>
<evidence type="ECO:0000259" key="9">
    <source>
        <dbReference type="PROSITE" id="PS51379"/>
    </source>
</evidence>
<dbReference type="InterPro" id="IPR017900">
    <property type="entry name" value="4Fe4S_Fe_S_CS"/>
</dbReference>
<dbReference type="PANTHER" id="PTHR43034:SF2">
    <property type="entry name" value="ION-TRANSLOCATING OXIDOREDUCTASE COMPLEX SUBUNIT C"/>
    <property type="match status" value="1"/>
</dbReference>
<evidence type="ECO:0000256" key="5">
    <source>
        <dbReference type="ARBA" id="ARBA00022982"/>
    </source>
</evidence>
<dbReference type="GO" id="GO:0051539">
    <property type="term" value="F:4 iron, 4 sulfur cluster binding"/>
    <property type="evidence" value="ECO:0007669"/>
    <property type="project" value="UniProtKB-KW"/>
</dbReference>